<dbReference type="GO" id="GO:0030246">
    <property type="term" value="F:carbohydrate binding"/>
    <property type="evidence" value="ECO:0007669"/>
    <property type="project" value="InterPro"/>
</dbReference>
<organism evidence="1 2">
    <name type="scientific">Anopheles albimanus</name>
    <name type="common">New world malaria mosquito</name>
    <dbReference type="NCBI Taxonomy" id="7167"/>
    <lineage>
        <taxon>Eukaryota</taxon>
        <taxon>Metazoa</taxon>
        <taxon>Ecdysozoa</taxon>
        <taxon>Arthropoda</taxon>
        <taxon>Hexapoda</taxon>
        <taxon>Insecta</taxon>
        <taxon>Pterygota</taxon>
        <taxon>Neoptera</taxon>
        <taxon>Endopterygota</taxon>
        <taxon>Diptera</taxon>
        <taxon>Nematocera</taxon>
        <taxon>Culicoidea</taxon>
        <taxon>Culicidae</taxon>
        <taxon>Anophelinae</taxon>
        <taxon>Anopheles</taxon>
    </lineage>
</organism>
<dbReference type="EnsemblMetazoa" id="AALB000364-RA">
    <property type="protein sequence ID" value="AALB000364-PA"/>
    <property type="gene ID" value="AALB000364"/>
</dbReference>
<proteinExistence type="predicted"/>
<dbReference type="Proteomes" id="UP000069272">
    <property type="component" value="Chromosome 2L"/>
</dbReference>
<name>A0A182F1N5_ANOAL</name>
<evidence type="ECO:0000313" key="1">
    <source>
        <dbReference type="EnsemblMetazoa" id="AALB000364-PA"/>
    </source>
</evidence>
<dbReference type="Gene3D" id="2.70.98.10">
    <property type="match status" value="1"/>
</dbReference>
<sequence>MCDQGKRKKKEKFQYNKSIMAATSVVVLDRGNNTTCTINLHGATVVSWRVNNQEQLFVRKMLKQNALLISPTSMTQKRDQ</sequence>
<dbReference type="InterPro" id="IPR014718">
    <property type="entry name" value="GH-type_carb-bd"/>
</dbReference>
<dbReference type="VEuPathDB" id="VectorBase:AALB000364"/>
<accession>A0A182F1N5</accession>
<protein>
    <submittedName>
        <fullName evidence="1">Uncharacterized protein</fullName>
    </submittedName>
</protein>
<reference evidence="1 2" key="1">
    <citation type="journal article" date="2017" name="G3 (Bethesda)">
        <title>The Physical Genome Mapping of Anopheles albimanus Corrected Scaffold Misassemblies and Identified Interarm Rearrangements in Genus Anopheles.</title>
        <authorList>
            <person name="Artemov G.N."/>
            <person name="Peery A.N."/>
            <person name="Jiang X."/>
            <person name="Tu Z."/>
            <person name="Stegniy V.N."/>
            <person name="Sharakhova M.V."/>
            <person name="Sharakhov I.V."/>
        </authorList>
    </citation>
    <scope>NUCLEOTIDE SEQUENCE [LARGE SCALE GENOMIC DNA]</scope>
    <source>
        <strain evidence="1 2">ALBI9_A</strain>
    </source>
</reference>
<dbReference type="AlphaFoldDB" id="A0A182F1N5"/>
<reference evidence="1" key="2">
    <citation type="submission" date="2022-08" db="UniProtKB">
        <authorList>
            <consortium name="EnsemblMetazoa"/>
        </authorList>
    </citation>
    <scope>IDENTIFICATION</scope>
    <source>
        <strain evidence="1">STECLA/ALBI9_A</strain>
    </source>
</reference>
<evidence type="ECO:0000313" key="2">
    <source>
        <dbReference type="Proteomes" id="UP000069272"/>
    </source>
</evidence>
<dbReference type="STRING" id="7167.A0A182F1N5"/>
<keyword evidence="2" id="KW-1185">Reference proteome</keyword>
<dbReference type="VEuPathDB" id="VectorBase:AALB20_027025"/>